<evidence type="ECO:0000313" key="2">
    <source>
        <dbReference type="Proteomes" id="UP000587991"/>
    </source>
</evidence>
<protein>
    <recommendedName>
        <fullName evidence="3">Nuclear transport factor 2 family protein</fullName>
    </recommendedName>
</protein>
<dbReference type="EMBL" id="JABAIM010000001">
    <property type="protein sequence ID" value="NLR74089.1"/>
    <property type="molecule type" value="Genomic_DNA"/>
</dbReference>
<sequence>MSAIKPKCQAVMMGLLLQGMSGPGVASPRLDVVKQQVHRAALQRDYVALRRLMVAEFIWSFGGDGSADQAIAAWKARPDLLRTLSRITAAGVACAQETPETVACPAHAGLSYRAGFVKLSGQWRLAYFVAGD</sequence>
<evidence type="ECO:0000313" key="1">
    <source>
        <dbReference type="EMBL" id="NLR74089.1"/>
    </source>
</evidence>
<comment type="caution">
    <text evidence="1">The sequence shown here is derived from an EMBL/GenBank/DDBJ whole genome shotgun (WGS) entry which is preliminary data.</text>
</comment>
<organism evidence="1 2">
    <name type="scientific">Leeia aquatica</name>
    <dbReference type="NCBI Taxonomy" id="2725557"/>
    <lineage>
        <taxon>Bacteria</taxon>
        <taxon>Pseudomonadati</taxon>
        <taxon>Pseudomonadota</taxon>
        <taxon>Betaproteobacteria</taxon>
        <taxon>Neisseriales</taxon>
        <taxon>Leeiaceae</taxon>
        <taxon>Leeia</taxon>
    </lineage>
</organism>
<proteinExistence type="predicted"/>
<reference evidence="1 2" key="1">
    <citation type="submission" date="2020-04" db="EMBL/GenBank/DDBJ databases">
        <title>Draft genome of Leeia sp. IMCC25680.</title>
        <authorList>
            <person name="Song J."/>
            <person name="Cho J.-C."/>
        </authorList>
    </citation>
    <scope>NUCLEOTIDE SEQUENCE [LARGE SCALE GENOMIC DNA]</scope>
    <source>
        <strain evidence="1 2">IMCC25680</strain>
    </source>
</reference>
<keyword evidence="2" id="KW-1185">Reference proteome</keyword>
<gene>
    <name evidence="1" type="ORF">HF682_02850</name>
</gene>
<dbReference type="Proteomes" id="UP000587991">
    <property type="component" value="Unassembled WGS sequence"/>
</dbReference>
<accession>A0A847S9R1</accession>
<name>A0A847S9R1_9NEIS</name>
<dbReference type="AlphaFoldDB" id="A0A847S9R1"/>
<evidence type="ECO:0008006" key="3">
    <source>
        <dbReference type="Google" id="ProtNLM"/>
    </source>
</evidence>
<dbReference type="RefSeq" id="WP_168875724.1">
    <property type="nucleotide sequence ID" value="NZ_JABAIM010000001.1"/>
</dbReference>